<dbReference type="EMBL" id="JAXCGZ010015844">
    <property type="protein sequence ID" value="KAK7069783.1"/>
    <property type="molecule type" value="Genomic_DNA"/>
</dbReference>
<sequence>DSISTLESPTWGTRILRARKGFFKGYAFPLGSVNDAIQEEFIHINFVNDSSACDLHEKEPL</sequence>
<protein>
    <submittedName>
        <fullName evidence="1">Uncharacterized protein</fullName>
    </submittedName>
</protein>
<proteinExistence type="predicted"/>
<dbReference type="Proteomes" id="UP001381693">
    <property type="component" value="Unassembled WGS sequence"/>
</dbReference>
<gene>
    <name evidence="1" type="ORF">SK128_001212</name>
</gene>
<accession>A0AAN8WWH2</accession>
<feature type="non-terminal residue" evidence="1">
    <location>
        <position position="1"/>
    </location>
</feature>
<name>A0AAN8WWH2_HALRR</name>
<evidence type="ECO:0000313" key="1">
    <source>
        <dbReference type="EMBL" id="KAK7069783.1"/>
    </source>
</evidence>
<keyword evidence="2" id="KW-1185">Reference proteome</keyword>
<reference evidence="1 2" key="1">
    <citation type="submission" date="2023-11" db="EMBL/GenBank/DDBJ databases">
        <title>Halocaridina rubra genome assembly.</title>
        <authorList>
            <person name="Smith C."/>
        </authorList>
    </citation>
    <scope>NUCLEOTIDE SEQUENCE [LARGE SCALE GENOMIC DNA]</scope>
    <source>
        <strain evidence="1">EP-1</strain>
        <tissue evidence="1">Whole</tissue>
    </source>
</reference>
<feature type="non-terminal residue" evidence="1">
    <location>
        <position position="61"/>
    </location>
</feature>
<dbReference type="AlphaFoldDB" id="A0AAN8WWH2"/>
<comment type="caution">
    <text evidence="1">The sequence shown here is derived from an EMBL/GenBank/DDBJ whole genome shotgun (WGS) entry which is preliminary data.</text>
</comment>
<evidence type="ECO:0000313" key="2">
    <source>
        <dbReference type="Proteomes" id="UP001381693"/>
    </source>
</evidence>
<organism evidence="1 2">
    <name type="scientific">Halocaridina rubra</name>
    <name type="common">Hawaiian red shrimp</name>
    <dbReference type="NCBI Taxonomy" id="373956"/>
    <lineage>
        <taxon>Eukaryota</taxon>
        <taxon>Metazoa</taxon>
        <taxon>Ecdysozoa</taxon>
        <taxon>Arthropoda</taxon>
        <taxon>Crustacea</taxon>
        <taxon>Multicrustacea</taxon>
        <taxon>Malacostraca</taxon>
        <taxon>Eumalacostraca</taxon>
        <taxon>Eucarida</taxon>
        <taxon>Decapoda</taxon>
        <taxon>Pleocyemata</taxon>
        <taxon>Caridea</taxon>
        <taxon>Atyoidea</taxon>
        <taxon>Atyidae</taxon>
        <taxon>Halocaridina</taxon>
    </lineage>
</organism>